<name>A0AAD4RD41_9BILA</name>
<dbReference type="SUPFAM" id="SSF52540">
    <property type="entry name" value="P-loop containing nucleoside triphosphate hydrolases"/>
    <property type="match status" value="1"/>
</dbReference>
<comment type="catalytic activity">
    <reaction evidence="4">
        <text>ATP + H2O = ADP + phosphate + H(+)</text>
        <dbReference type="Rhea" id="RHEA:13065"/>
        <dbReference type="ChEBI" id="CHEBI:15377"/>
        <dbReference type="ChEBI" id="CHEBI:15378"/>
        <dbReference type="ChEBI" id="CHEBI:30616"/>
        <dbReference type="ChEBI" id="CHEBI:43474"/>
        <dbReference type="ChEBI" id="CHEBI:456216"/>
        <dbReference type="EC" id="3.6.4.13"/>
    </reaction>
</comment>
<dbReference type="InterPro" id="IPR011545">
    <property type="entry name" value="DEAD/DEAH_box_helicase_dom"/>
</dbReference>
<evidence type="ECO:0000256" key="4">
    <source>
        <dbReference type="RuleBase" id="RU365068"/>
    </source>
</evidence>
<dbReference type="GO" id="GO:0005524">
    <property type="term" value="F:ATP binding"/>
    <property type="evidence" value="ECO:0007669"/>
    <property type="project" value="UniProtKB-UniRule"/>
</dbReference>
<protein>
    <recommendedName>
        <fullName evidence="4">ATP-dependent RNA helicase</fullName>
        <ecNumber evidence="4">3.6.4.13</ecNumber>
    </recommendedName>
</protein>
<dbReference type="Proteomes" id="UP001201812">
    <property type="component" value="Unassembled WGS sequence"/>
</dbReference>
<feature type="transmembrane region" description="Helical" evidence="5">
    <location>
        <begin position="54"/>
        <end position="73"/>
    </location>
</feature>
<dbReference type="EMBL" id="JAKKPZ010000001">
    <property type="protein sequence ID" value="KAI1728482.1"/>
    <property type="molecule type" value="Genomic_DNA"/>
</dbReference>
<evidence type="ECO:0000313" key="8">
    <source>
        <dbReference type="Proteomes" id="UP001201812"/>
    </source>
</evidence>
<keyword evidence="4 7" id="KW-0347">Helicase</keyword>
<keyword evidence="3 4" id="KW-0067">ATP-binding</keyword>
<dbReference type="Gene3D" id="3.40.50.300">
    <property type="entry name" value="P-loop containing nucleotide triphosphate hydrolases"/>
    <property type="match status" value="1"/>
</dbReference>
<evidence type="ECO:0000256" key="5">
    <source>
        <dbReference type="SAM" id="Phobius"/>
    </source>
</evidence>
<accession>A0AAD4RD41</accession>
<evidence type="ECO:0000259" key="6">
    <source>
        <dbReference type="PROSITE" id="PS51192"/>
    </source>
</evidence>
<evidence type="ECO:0000256" key="1">
    <source>
        <dbReference type="ARBA" id="ARBA00022741"/>
    </source>
</evidence>
<proteinExistence type="inferred from homology"/>
<gene>
    <name evidence="7" type="ORF">DdX_00668</name>
</gene>
<comment type="caution">
    <text evidence="7">The sequence shown here is derived from an EMBL/GenBank/DDBJ whole genome shotgun (WGS) entry which is preliminary data.</text>
</comment>
<dbReference type="EC" id="3.6.4.13" evidence="4"/>
<organism evidence="7 8">
    <name type="scientific">Ditylenchus destructor</name>
    <dbReference type="NCBI Taxonomy" id="166010"/>
    <lineage>
        <taxon>Eukaryota</taxon>
        <taxon>Metazoa</taxon>
        <taxon>Ecdysozoa</taxon>
        <taxon>Nematoda</taxon>
        <taxon>Chromadorea</taxon>
        <taxon>Rhabditida</taxon>
        <taxon>Tylenchina</taxon>
        <taxon>Tylenchomorpha</taxon>
        <taxon>Sphaerularioidea</taxon>
        <taxon>Anguinidae</taxon>
        <taxon>Anguininae</taxon>
        <taxon>Ditylenchus</taxon>
    </lineage>
</organism>
<dbReference type="GO" id="GO:0003723">
    <property type="term" value="F:RNA binding"/>
    <property type="evidence" value="ECO:0007669"/>
    <property type="project" value="UniProtKB-UniRule"/>
</dbReference>
<sequence>MVKSHDNANPDRKWGDYYFAGSRQAAKKSWLLEVVYKVNQMIPSFNELFDQETFYVFAFCVVIGSFFIAFLMVKFFKVRIREYQINVDREWRDWKPANITTDLMLKILSISFHERCTIEYMLQNYDCVVQAPTGSGKTLAYLIPTLQLLMHKKKPYENATESNSRCEVIALIVAPGKELVSQIGVLAKPLCEKLGFNLLCLFGGAKKSPEKMLKGQCVIISTPGRMDNLISKINDFRTYLKALEVLIIDEADKFSDVEFQKKQVL</sequence>
<keyword evidence="1 4" id="KW-0547">Nucleotide-binding</keyword>
<keyword evidence="5" id="KW-0812">Transmembrane</keyword>
<feature type="domain" description="Helicase ATP-binding" evidence="6">
    <location>
        <begin position="118"/>
        <end position="265"/>
    </location>
</feature>
<dbReference type="PANTHER" id="PTHR24031">
    <property type="entry name" value="RNA HELICASE"/>
    <property type="match status" value="1"/>
</dbReference>
<dbReference type="InterPro" id="IPR027417">
    <property type="entry name" value="P-loop_NTPase"/>
</dbReference>
<dbReference type="InterPro" id="IPR014001">
    <property type="entry name" value="Helicase_ATP-bd"/>
</dbReference>
<keyword evidence="2 4" id="KW-0378">Hydrolase</keyword>
<comment type="domain">
    <text evidence="4">The Q motif is unique to and characteristic of the DEAD box family of RNA helicases and controls ATP binding and hydrolysis.</text>
</comment>
<evidence type="ECO:0000256" key="2">
    <source>
        <dbReference type="ARBA" id="ARBA00022801"/>
    </source>
</evidence>
<dbReference type="Pfam" id="PF00270">
    <property type="entry name" value="DEAD"/>
    <property type="match status" value="1"/>
</dbReference>
<dbReference type="InterPro" id="IPR000629">
    <property type="entry name" value="RNA-helicase_DEAD-box_CS"/>
</dbReference>
<keyword evidence="4" id="KW-0694">RNA-binding</keyword>
<comment type="function">
    <text evidence="4">RNA helicase.</text>
</comment>
<dbReference type="PROSITE" id="PS51192">
    <property type="entry name" value="HELICASE_ATP_BIND_1"/>
    <property type="match status" value="1"/>
</dbReference>
<dbReference type="AlphaFoldDB" id="A0AAD4RD41"/>
<dbReference type="SMART" id="SM00487">
    <property type="entry name" value="DEXDc"/>
    <property type="match status" value="1"/>
</dbReference>
<evidence type="ECO:0000313" key="7">
    <source>
        <dbReference type="EMBL" id="KAI1728482.1"/>
    </source>
</evidence>
<dbReference type="GO" id="GO:0003724">
    <property type="term" value="F:RNA helicase activity"/>
    <property type="evidence" value="ECO:0007669"/>
    <property type="project" value="UniProtKB-EC"/>
</dbReference>
<keyword evidence="8" id="KW-1185">Reference proteome</keyword>
<reference evidence="7" key="1">
    <citation type="submission" date="2022-01" db="EMBL/GenBank/DDBJ databases">
        <title>Genome Sequence Resource for Two Populations of Ditylenchus destructor, the Migratory Endoparasitic Phytonematode.</title>
        <authorList>
            <person name="Zhang H."/>
            <person name="Lin R."/>
            <person name="Xie B."/>
        </authorList>
    </citation>
    <scope>NUCLEOTIDE SEQUENCE</scope>
    <source>
        <strain evidence="7">BazhouSP</strain>
    </source>
</reference>
<keyword evidence="5" id="KW-0472">Membrane</keyword>
<dbReference type="GO" id="GO:0016787">
    <property type="term" value="F:hydrolase activity"/>
    <property type="evidence" value="ECO:0007669"/>
    <property type="project" value="UniProtKB-KW"/>
</dbReference>
<evidence type="ECO:0000256" key="3">
    <source>
        <dbReference type="ARBA" id="ARBA00022840"/>
    </source>
</evidence>
<comment type="similarity">
    <text evidence="4">Belongs to the DEAD box helicase family.</text>
</comment>
<keyword evidence="5" id="KW-1133">Transmembrane helix</keyword>
<dbReference type="PROSITE" id="PS00039">
    <property type="entry name" value="DEAD_ATP_HELICASE"/>
    <property type="match status" value="1"/>
</dbReference>